<name>A0AAN7SF72_MYCAM</name>
<gene>
    <name evidence="1" type="ORF">QYF61_017309</name>
</gene>
<proteinExistence type="predicted"/>
<reference evidence="1 2" key="1">
    <citation type="journal article" date="2023" name="J. Hered.">
        <title>Chromosome-level genome of the wood stork (Mycteria americana) provides insight into avian chromosome evolution.</title>
        <authorList>
            <person name="Flamio R. Jr."/>
            <person name="Ramstad K.M."/>
        </authorList>
    </citation>
    <scope>NUCLEOTIDE SEQUENCE [LARGE SCALE GENOMIC DNA]</scope>
    <source>
        <strain evidence="1">JAX WOST 10</strain>
    </source>
</reference>
<comment type="caution">
    <text evidence="1">The sequence shown here is derived from an EMBL/GenBank/DDBJ whole genome shotgun (WGS) entry which is preliminary data.</text>
</comment>
<dbReference type="Proteomes" id="UP001333110">
    <property type="component" value="Unassembled WGS sequence"/>
</dbReference>
<accession>A0AAN7SF72</accession>
<organism evidence="1 2">
    <name type="scientific">Mycteria americana</name>
    <name type="common">Wood stork</name>
    <dbReference type="NCBI Taxonomy" id="33587"/>
    <lineage>
        <taxon>Eukaryota</taxon>
        <taxon>Metazoa</taxon>
        <taxon>Chordata</taxon>
        <taxon>Craniata</taxon>
        <taxon>Vertebrata</taxon>
        <taxon>Euteleostomi</taxon>
        <taxon>Archelosauria</taxon>
        <taxon>Archosauria</taxon>
        <taxon>Dinosauria</taxon>
        <taxon>Saurischia</taxon>
        <taxon>Theropoda</taxon>
        <taxon>Coelurosauria</taxon>
        <taxon>Aves</taxon>
        <taxon>Neognathae</taxon>
        <taxon>Neoaves</taxon>
        <taxon>Aequornithes</taxon>
        <taxon>Ciconiiformes</taxon>
        <taxon>Ciconiidae</taxon>
        <taxon>Mycteria</taxon>
    </lineage>
</organism>
<evidence type="ECO:0000313" key="2">
    <source>
        <dbReference type="Proteomes" id="UP001333110"/>
    </source>
</evidence>
<keyword evidence="2" id="KW-1185">Reference proteome</keyword>
<protein>
    <submittedName>
        <fullName evidence="1">Uncharacterized protein</fullName>
    </submittedName>
</protein>
<sequence length="111" mass="12366">MGTMTPRSWTNKLHLVVISSKLKTVLIKFKDHPAGKHVCKKGPGVLLDTELNMSQQCALATKKDNSVVDCIRKNVASKWRETHSRTFTSSLNCGTQNCTRYSRCLPFLAAS</sequence>
<dbReference type="EMBL" id="JAUNZN010000002">
    <property type="protein sequence ID" value="KAK4827371.1"/>
    <property type="molecule type" value="Genomic_DNA"/>
</dbReference>
<dbReference type="AlphaFoldDB" id="A0AAN7SF72"/>
<evidence type="ECO:0000313" key="1">
    <source>
        <dbReference type="EMBL" id="KAK4827371.1"/>
    </source>
</evidence>